<evidence type="ECO:0000256" key="1">
    <source>
        <dbReference type="ARBA" id="ARBA00005781"/>
    </source>
</evidence>
<dbReference type="GO" id="GO:0003735">
    <property type="term" value="F:structural constituent of ribosome"/>
    <property type="evidence" value="ECO:0007669"/>
    <property type="project" value="InterPro"/>
</dbReference>
<evidence type="ECO:0000256" key="6">
    <source>
        <dbReference type="RuleBase" id="RU000559"/>
    </source>
</evidence>
<evidence type="ECO:0000256" key="2">
    <source>
        <dbReference type="ARBA" id="ARBA00022980"/>
    </source>
</evidence>
<organism evidence="8 9">
    <name type="scientific">Candidatus Spechtbacteria bacterium RIFCSPHIGHO2_01_FULL_43_30</name>
    <dbReference type="NCBI Taxonomy" id="1802158"/>
    <lineage>
        <taxon>Bacteria</taxon>
        <taxon>Candidatus Spechtiibacteriota</taxon>
    </lineage>
</organism>
<dbReference type="PANTHER" id="PTHR15680:SF9">
    <property type="entry name" value="LARGE RIBOSOMAL SUBUNIT PROTEIN BL19M"/>
    <property type="match status" value="1"/>
</dbReference>
<dbReference type="GO" id="GO:0006412">
    <property type="term" value="P:translation"/>
    <property type="evidence" value="ECO:0007669"/>
    <property type="project" value="UniProtKB-UniRule"/>
</dbReference>
<comment type="function">
    <text evidence="5 6">This protein is located at the 30S-50S ribosomal subunit interface and may play a role in the structure and function of the aminoacyl-tRNA binding site.</text>
</comment>
<dbReference type="AlphaFoldDB" id="A0A1G2H7B4"/>
<sequence length="162" mass="18655">MDKLQLFTKQHIKKNMPLFRSGDTVRVHEKIREGDKERIQVFEGLIIASKHGSKSPSATFIVRKISNGIGVEKIFPLHSPTIQKVEIVKHDKVRRGKLYYLRNLVGKKKKRRASKILGMVFEESAEQPQSDEEQEKEDLKPAEQPVENIPVETQNSTPKKEE</sequence>
<evidence type="ECO:0000256" key="5">
    <source>
        <dbReference type="HAMAP-Rule" id="MF_00402"/>
    </source>
</evidence>
<dbReference type="InterPro" id="IPR038657">
    <property type="entry name" value="Ribosomal_bL19_sf"/>
</dbReference>
<dbReference type="Pfam" id="PF01245">
    <property type="entry name" value="Ribosomal_L19"/>
    <property type="match status" value="1"/>
</dbReference>
<name>A0A1G2H7B4_9BACT</name>
<dbReference type="PRINTS" id="PR00061">
    <property type="entry name" value="RIBOSOMALL19"/>
</dbReference>
<dbReference type="Proteomes" id="UP000177932">
    <property type="component" value="Unassembled WGS sequence"/>
</dbReference>
<feature type="region of interest" description="Disordered" evidence="7">
    <location>
        <begin position="120"/>
        <end position="162"/>
    </location>
</feature>
<keyword evidence="3 5" id="KW-0687">Ribonucleoprotein</keyword>
<dbReference type="Gene3D" id="2.30.30.790">
    <property type="match status" value="1"/>
</dbReference>
<dbReference type="HAMAP" id="MF_00402">
    <property type="entry name" value="Ribosomal_bL19"/>
    <property type="match status" value="1"/>
</dbReference>
<dbReference type="EMBL" id="MHOD01000009">
    <property type="protein sequence ID" value="OGZ58367.1"/>
    <property type="molecule type" value="Genomic_DNA"/>
</dbReference>
<dbReference type="InterPro" id="IPR008991">
    <property type="entry name" value="Translation_prot_SH3-like_sf"/>
</dbReference>
<comment type="caution">
    <text evidence="8">The sequence shown here is derived from an EMBL/GenBank/DDBJ whole genome shotgun (WGS) entry which is preliminary data.</text>
</comment>
<evidence type="ECO:0000256" key="4">
    <source>
        <dbReference type="ARBA" id="ARBA00035171"/>
    </source>
</evidence>
<evidence type="ECO:0000313" key="9">
    <source>
        <dbReference type="Proteomes" id="UP000177932"/>
    </source>
</evidence>
<dbReference type="InterPro" id="IPR001857">
    <property type="entry name" value="Ribosomal_bL19"/>
</dbReference>
<dbReference type="PANTHER" id="PTHR15680">
    <property type="entry name" value="RIBOSOMAL PROTEIN L19"/>
    <property type="match status" value="1"/>
</dbReference>
<evidence type="ECO:0000313" key="8">
    <source>
        <dbReference type="EMBL" id="OGZ58367.1"/>
    </source>
</evidence>
<reference evidence="8 9" key="1">
    <citation type="journal article" date="2016" name="Nat. Commun.">
        <title>Thousands of microbial genomes shed light on interconnected biogeochemical processes in an aquifer system.</title>
        <authorList>
            <person name="Anantharaman K."/>
            <person name="Brown C.T."/>
            <person name="Hug L.A."/>
            <person name="Sharon I."/>
            <person name="Castelle C.J."/>
            <person name="Probst A.J."/>
            <person name="Thomas B.C."/>
            <person name="Singh A."/>
            <person name="Wilkins M.J."/>
            <person name="Karaoz U."/>
            <person name="Brodie E.L."/>
            <person name="Williams K.H."/>
            <person name="Hubbard S.S."/>
            <person name="Banfield J.F."/>
        </authorList>
    </citation>
    <scope>NUCLEOTIDE SEQUENCE [LARGE SCALE GENOMIC DNA]</scope>
</reference>
<gene>
    <name evidence="5" type="primary">rplS</name>
    <name evidence="8" type="ORF">A2827_02195</name>
</gene>
<dbReference type="STRING" id="1802158.A2827_02195"/>
<evidence type="ECO:0000256" key="3">
    <source>
        <dbReference type="ARBA" id="ARBA00023274"/>
    </source>
</evidence>
<comment type="similarity">
    <text evidence="1 5 6">Belongs to the bacterial ribosomal protein bL19 family.</text>
</comment>
<dbReference type="SUPFAM" id="SSF50104">
    <property type="entry name" value="Translation proteins SH3-like domain"/>
    <property type="match status" value="1"/>
</dbReference>
<feature type="compositionally biased region" description="Polar residues" evidence="7">
    <location>
        <begin position="151"/>
        <end position="162"/>
    </location>
</feature>
<feature type="compositionally biased region" description="Acidic residues" evidence="7">
    <location>
        <begin position="123"/>
        <end position="136"/>
    </location>
</feature>
<accession>A0A1G2H7B4</accession>
<protein>
    <recommendedName>
        <fullName evidence="4 5">Large ribosomal subunit protein bL19</fullName>
    </recommendedName>
</protein>
<evidence type="ECO:0000256" key="7">
    <source>
        <dbReference type="SAM" id="MobiDB-lite"/>
    </source>
</evidence>
<keyword evidence="2 5" id="KW-0689">Ribosomal protein</keyword>
<proteinExistence type="inferred from homology"/>
<dbReference type="GO" id="GO:0022625">
    <property type="term" value="C:cytosolic large ribosomal subunit"/>
    <property type="evidence" value="ECO:0007669"/>
    <property type="project" value="TreeGrafter"/>
</dbReference>
<dbReference type="NCBIfam" id="TIGR01024">
    <property type="entry name" value="rplS_bact"/>
    <property type="match status" value="1"/>
</dbReference>